<sequence length="144" mass="15392">MKSLVLLLCSGAIASVAWSPIRDTFTAGATTQNCPLSRPAVPARHLKNQLDAAVKPGAALSLNITVNGNWFSAGVFSTADVKGSNDGTLFDFHYRPPGQENAMLGAKVDRNSVYRIGSTSNLLTIYALLAERGDVDWKLPITDE</sequence>
<name>A0ABQ8GLY8_9PEZI</name>
<proteinExistence type="predicted"/>
<evidence type="ECO:0000256" key="1">
    <source>
        <dbReference type="SAM" id="SignalP"/>
    </source>
</evidence>
<gene>
    <name evidence="2" type="ORF">B0J12DRAFT_770012</name>
</gene>
<accession>A0ABQ8GLY8</accession>
<reference evidence="2 3" key="1">
    <citation type="journal article" date="2021" name="Nat. Commun.">
        <title>Genetic determinants of endophytism in the Arabidopsis root mycobiome.</title>
        <authorList>
            <person name="Mesny F."/>
            <person name="Miyauchi S."/>
            <person name="Thiergart T."/>
            <person name="Pickel B."/>
            <person name="Atanasova L."/>
            <person name="Karlsson M."/>
            <person name="Huettel B."/>
            <person name="Barry K.W."/>
            <person name="Haridas S."/>
            <person name="Chen C."/>
            <person name="Bauer D."/>
            <person name="Andreopoulos W."/>
            <person name="Pangilinan J."/>
            <person name="LaButti K."/>
            <person name="Riley R."/>
            <person name="Lipzen A."/>
            <person name="Clum A."/>
            <person name="Drula E."/>
            <person name="Henrissat B."/>
            <person name="Kohler A."/>
            <person name="Grigoriev I.V."/>
            <person name="Martin F.M."/>
            <person name="Hacquard S."/>
        </authorList>
    </citation>
    <scope>NUCLEOTIDE SEQUENCE [LARGE SCALE GENOMIC DNA]</scope>
    <source>
        <strain evidence="2 3">MPI-SDFR-AT-0080</strain>
    </source>
</reference>
<dbReference type="Proteomes" id="UP000774617">
    <property type="component" value="Unassembled WGS sequence"/>
</dbReference>
<keyword evidence="3" id="KW-1185">Reference proteome</keyword>
<evidence type="ECO:0000313" key="3">
    <source>
        <dbReference type="Proteomes" id="UP000774617"/>
    </source>
</evidence>
<dbReference type="EMBL" id="JAGTJR010000005">
    <property type="protein sequence ID" value="KAH7060687.1"/>
    <property type="molecule type" value="Genomic_DNA"/>
</dbReference>
<evidence type="ECO:0000313" key="2">
    <source>
        <dbReference type="EMBL" id="KAH7060687.1"/>
    </source>
</evidence>
<feature type="chain" id="PRO_5045714396" evidence="1">
    <location>
        <begin position="19"/>
        <end position="144"/>
    </location>
</feature>
<feature type="signal peptide" evidence="1">
    <location>
        <begin position="1"/>
        <end position="18"/>
    </location>
</feature>
<keyword evidence="1" id="KW-0732">Signal</keyword>
<protein>
    <submittedName>
        <fullName evidence="2">Uncharacterized protein</fullName>
    </submittedName>
</protein>
<comment type="caution">
    <text evidence="2">The sequence shown here is derived from an EMBL/GenBank/DDBJ whole genome shotgun (WGS) entry which is preliminary data.</text>
</comment>
<organism evidence="2 3">
    <name type="scientific">Macrophomina phaseolina</name>
    <dbReference type="NCBI Taxonomy" id="35725"/>
    <lineage>
        <taxon>Eukaryota</taxon>
        <taxon>Fungi</taxon>
        <taxon>Dikarya</taxon>
        <taxon>Ascomycota</taxon>
        <taxon>Pezizomycotina</taxon>
        <taxon>Dothideomycetes</taxon>
        <taxon>Dothideomycetes incertae sedis</taxon>
        <taxon>Botryosphaeriales</taxon>
        <taxon>Botryosphaeriaceae</taxon>
        <taxon>Macrophomina</taxon>
    </lineage>
</organism>